<organism evidence="3 4">
    <name type="scientific">Naegleria fowleri</name>
    <name type="common">Brain eating amoeba</name>
    <dbReference type="NCBI Taxonomy" id="5763"/>
    <lineage>
        <taxon>Eukaryota</taxon>
        <taxon>Discoba</taxon>
        <taxon>Heterolobosea</taxon>
        <taxon>Tetramitia</taxon>
        <taxon>Eutetramitia</taxon>
        <taxon>Vahlkampfiidae</taxon>
        <taxon>Naegleria</taxon>
    </lineage>
</organism>
<dbReference type="OrthoDB" id="2107166at2759"/>
<dbReference type="Gene3D" id="3.10.350.10">
    <property type="entry name" value="LysM domain"/>
    <property type="match status" value="1"/>
</dbReference>
<reference evidence="3 4" key="1">
    <citation type="journal article" date="2019" name="Sci. Rep.">
        <title>Nanopore sequencing improves the draft genome of the human pathogenic amoeba Naegleria fowleri.</title>
        <authorList>
            <person name="Liechti N."/>
            <person name="Schurch N."/>
            <person name="Bruggmann R."/>
            <person name="Wittwer M."/>
        </authorList>
    </citation>
    <scope>NUCLEOTIDE SEQUENCE [LARGE SCALE GENOMIC DNA]</scope>
    <source>
        <strain evidence="3 4">ATCC 30894</strain>
    </source>
</reference>
<dbReference type="PANTHER" id="PTHR20932">
    <property type="entry name" value="LYSM AND PUTATIVE PEPTIDOGLYCAN-BINDING DOMAIN-CONTAINING PROTEIN"/>
    <property type="match status" value="1"/>
</dbReference>
<name>A0A6A5BTZ8_NAEFO</name>
<evidence type="ECO:0000259" key="2">
    <source>
        <dbReference type="PROSITE" id="PS51782"/>
    </source>
</evidence>
<feature type="region of interest" description="Disordered" evidence="1">
    <location>
        <begin position="1"/>
        <end position="89"/>
    </location>
</feature>
<dbReference type="AlphaFoldDB" id="A0A6A5BTZ8"/>
<proteinExistence type="predicted"/>
<accession>A0A6A5BTZ8</accession>
<dbReference type="VEuPathDB" id="AmoebaDB:NF0017350"/>
<dbReference type="CDD" id="cd00118">
    <property type="entry name" value="LysM"/>
    <property type="match status" value="1"/>
</dbReference>
<sequence length="396" mass="45997">MSLMQKPSKIRENDEEDETDEEDVQNVAPTHSKSRIGKDPIQPSNSSAKPTRPETTPHHPISTITPQQQTTTNSNMTIHPHHHIRDKHSNEHSKLEMYKHIKPLSVDDLTGGRGKISYPSLDQVLNSDDWLSGDNVWMSYVLPSAPPMESHEDQISFPNIHDQISNNTLQYILPPILQHTHHHNEELPYNSEEIQEQEQQTTPPKLPPIVIHKIQPDDTLTSIALKYGVTEEAIKLKNRILSSDLSIYNKTELEIPDPTQLPKEHLKPEEMTEEERQKLEERKKAFALTLFMKLCCVSEDEARYYLSVHDFNFKEAVNELRSDLEWEKEYHEKLEKKKRKKQVNKMLNQYPILLSISNLLSTCFPIQKRPVKNNVNYQDVELDMLPDDNLINYDSE</sequence>
<dbReference type="GeneID" id="68111101"/>
<dbReference type="PROSITE" id="PS51782">
    <property type="entry name" value="LYSM"/>
    <property type="match status" value="1"/>
</dbReference>
<dbReference type="RefSeq" id="XP_044561943.1">
    <property type="nucleotide sequence ID" value="XM_044707236.1"/>
</dbReference>
<dbReference type="Pfam" id="PF01476">
    <property type="entry name" value="LysM"/>
    <property type="match status" value="1"/>
</dbReference>
<dbReference type="SMART" id="SM00257">
    <property type="entry name" value="LysM"/>
    <property type="match status" value="1"/>
</dbReference>
<dbReference type="EMBL" id="VFQX01000035">
    <property type="protein sequence ID" value="KAF0977230.1"/>
    <property type="molecule type" value="Genomic_DNA"/>
</dbReference>
<dbReference type="VEuPathDB" id="AmoebaDB:NfTy_063660"/>
<gene>
    <name evidence="3" type="ORF">FDP41_003883</name>
</gene>
<dbReference type="InterPro" id="IPR036779">
    <property type="entry name" value="LysM_dom_sf"/>
</dbReference>
<dbReference type="VEuPathDB" id="AmoebaDB:FDP41_003883"/>
<feature type="compositionally biased region" description="Low complexity" evidence="1">
    <location>
        <begin position="58"/>
        <end position="75"/>
    </location>
</feature>
<evidence type="ECO:0000313" key="4">
    <source>
        <dbReference type="Proteomes" id="UP000444721"/>
    </source>
</evidence>
<comment type="caution">
    <text evidence="3">The sequence shown here is derived from an EMBL/GenBank/DDBJ whole genome shotgun (WGS) entry which is preliminary data.</text>
</comment>
<feature type="compositionally biased region" description="Acidic residues" evidence="1">
    <location>
        <begin position="13"/>
        <end position="24"/>
    </location>
</feature>
<dbReference type="SUPFAM" id="SSF54106">
    <property type="entry name" value="LysM domain"/>
    <property type="match status" value="1"/>
</dbReference>
<protein>
    <recommendedName>
        <fullName evidence="2">LysM domain-containing protein</fullName>
    </recommendedName>
</protein>
<feature type="domain" description="LysM" evidence="2">
    <location>
        <begin position="210"/>
        <end position="255"/>
    </location>
</feature>
<keyword evidence="4" id="KW-1185">Reference proteome</keyword>
<dbReference type="Proteomes" id="UP000444721">
    <property type="component" value="Unassembled WGS sequence"/>
</dbReference>
<evidence type="ECO:0000256" key="1">
    <source>
        <dbReference type="SAM" id="MobiDB-lite"/>
    </source>
</evidence>
<dbReference type="PANTHER" id="PTHR20932:SF8">
    <property type="entry name" value="LD22649P"/>
    <property type="match status" value="1"/>
</dbReference>
<dbReference type="InterPro" id="IPR045030">
    <property type="entry name" value="LYSM1-4"/>
</dbReference>
<evidence type="ECO:0000313" key="3">
    <source>
        <dbReference type="EMBL" id="KAF0977230.1"/>
    </source>
</evidence>
<dbReference type="InterPro" id="IPR018392">
    <property type="entry name" value="LysM"/>
</dbReference>